<evidence type="ECO:0000256" key="1">
    <source>
        <dbReference type="SAM" id="Phobius"/>
    </source>
</evidence>
<dbReference type="Proteomes" id="UP001359485">
    <property type="component" value="Unassembled WGS sequence"/>
</dbReference>
<keyword evidence="3" id="KW-1185">Reference proteome</keyword>
<feature type="transmembrane region" description="Helical" evidence="1">
    <location>
        <begin position="6"/>
        <end position="26"/>
    </location>
</feature>
<evidence type="ECO:0000313" key="3">
    <source>
        <dbReference type="Proteomes" id="UP001359485"/>
    </source>
</evidence>
<comment type="caution">
    <text evidence="2">The sequence shown here is derived from an EMBL/GenBank/DDBJ whole genome shotgun (WGS) entry which is preliminary data.</text>
</comment>
<keyword evidence="1" id="KW-0472">Membrane</keyword>
<organism evidence="2 3">
    <name type="scientific">Polyplax serrata</name>
    <name type="common">Common mouse louse</name>
    <dbReference type="NCBI Taxonomy" id="468196"/>
    <lineage>
        <taxon>Eukaryota</taxon>
        <taxon>Metazoa</taxon>
        <taxon>Ecdysozoa</taxon>
        <taxon>Arthropoda</taxon>
        <taxon>Hexapoda</taxon>
        <taxon>Insecta</taxon>
        <taxon>Pterygota</taxon>
        <taxon>Neoptera</taxon>
        <taxon>Paraneoptera</taxon>
        <taxon>Psocodea</taxon>
        <taxon>Troctomorpha</taxon>
        <taxon>Phthiraptera</taxon>
        <taxon>Anoplura</taxon>
        <taxon>Polyplacidae</taxon>
        <taxon>Polyplax</taxon>
    </lineage>
</organism>
<name>A0ABR1B754_POLSC</name>
<accession>A0ABR1B754</accession>
<sequence length="179" mass="20488">MYGSYLPLLTLTLLYITGSGGFKLVIQKELQDGRNLPRNERTKVEVTGVCPENPDGTVSVNVKMTDVIAQRNPNTSIFLANNDENILRVEFNEQIKLTLYKSPYKVDKVINVMELGRSNKSIFHHYFPHKWLPKNITKISGALEFPDGTIHNVYGIKNYMFSIPDLMVLEEYENFICNV</sequence>
<dbReference type="EMBL" id="JAWJWF010000002">
    <property type="protein sequence ID" value="KAK6637272.1"/>
    <property type="molecule type" value="Genomic_DNA"/>
</dbReference>
<keyword evidence="1" id="KW-1133">Transmembrane helix</keyword>
<keyword evidence="1" id="KW-0812">Transmembrane</keyword>
<gene>
    <name evidence="2" type="ORF">RUM44_007686</name>
</gene>
<evidence type="ECO:0000313" key="2">
    <source>
        <dbReference type="EMBL" id="KAK6637272.1"/>
    </source>
</evidence>
<reference evidence="2 3" key="1">
    <citation type="submission" date="2023-09" db="EMBL/GenBank/DDBJ databases">
        <title>Genomes of two closely related lineages of the louse Polyplax serrata with different host specificities.</title>
        <authorList>
            <person name="Martinu J."/>
            <person name="Tarabai H."/>
            <person name="Stefka J."/>
            <person name="Hypsa V."/>
        </authorList>
    </citation>
    <scope>NUCLEOTIDE SEQUENCE [LARGE SCALE GENOMIC DNA]</scope>
    <source>
        <strain evidence="2">98ZLc_SE</strain>
    </source>
</reference>
<protein>
    <submittedName>
        <fullName evidence="2">Uncharacterized protein</fullName>
    </submittedName>
</protein>
<proteinExistence type="predicted"/>